<keyword evidence="2" id="KW-0812">Transmembrane</keyword>
<evidence type="ECO:0000313" key="11">
    <source>
        <dbReference type="Proteomes" id="UP000625711"/>
    </source>
</evidence>
<dbReference type="GO" id="GO:0008270">
    <property type="term" value="F:zinc ion binding"/>
    <property type="evidence" value="ECO:0007669"/>
    <property type="project" value="UniProtKB-KW"/>
</dbReference>
<dbReference type="Gene3D" id="3.30.40.10">
    <property type="entry name" value="Zinc/RING finger domain, C3HC4 (zinc finger)"/>
    <property type="match status" value="1"/>
</dbReference>
<gene>
    <name evidence="10" type="ORF">GWI33_000036</name>
</gene>
<protein>
    <recommendedName>
        <fullName evidence="9">RING-type domain-containing protein</fullName>
    </recommendedName>
</protein>
<dbReference type="EMBL" id="JAACXV010000001">
    <property type="protein sequence ID" value="KAF7287976.1"/>
    <property type="molecule type" value="Genomic_DNA"/>
</dbReference>
<dbReference type="InterPro" id="IPR013083">
    <property type="entry name" value="Znf_RING/FYVE/PHD"/>
</dbReference>
<dbReference type="Proteomes" id="UP000625711">
    <property type="component" value="Unassembled WGS sequence"/>
</dbReference>
<dbReference type="CDD" id="cd16454">
    <property type="entry name" value="RING-H2_PA-TM-RING"/>
    <property type="match status" value="1"/>
</dbReference>
<keyword evidence="11" id="KW-1185">Reference proteome</keyword>
<keyword evidence="5" id="KW-0862">Zinc</keyword>
<comment type="caution">
    <text evidence="10">The sequence shown here is derived from an EMBL/GenBank/DDBJ whole genome shotgun (WGS) entry which is preliminary data.</text>
</comment>
<proteinExistence type="predicted"/>
<evidence type="ECO:0000256" key="6">
    <source>
        <dbReference type="ARBA" id="ARBA00022989"/>
    </source>
</evidence>
<keyword evidence="3" id="KW-0479">Metal-binding</keyword>
<evidence type="ECO:0000313" key="10">
    <source>
        <dbReference type="EMBL" id="KAF7287976.1"/>
    </source>
</evidence>
<comment type="subcellular location">
    <subcellularLocation>
        <location evidence="1">Membrane</location>
    </subcellularLocation>
</comment>
<dbReference type="PROSITE" id="PS50089">
    <property type="entry name" value="ZF_RING_2"/>
    <property type="match status" value="1"/>
</dbReference>
<evidence type="ECO:0000256" key="8">
    <source>
        <dbReference type="PROSITE-ProRule" id="PRU00175"/>
    </source>
</evidence>
<keyword evidence="7" id="KW-0472">Membrane</keyword>
<dbReference type="InterPro" id="IPR001841">
    <property type="entry name" value="Znf_RING"/>
</dbReference>
<evidence type="ECO:0000256" key="2">
    <source>
        <dbReference type="ARBA" id="ARBA00022692"/>
    </source>
</evidence>
<reference evidence="10" key="1">
    <citation type="submission" date="2020-08" db="EMBL/GenBank/DDBJ databases">
        <title>Genome sequencing and assembly of the red palm weevil Rhynchophorus ferrugineus.</title>
        <authorList>
            <person name="Dias G.B."/>
            <person name="Bergman C.M."/>
            <person name="Manee M."/>
        </authorList>
    </citation>
    <scope>NUCLEOTIDE SEQUENCE</scope>
    <source>
        <strain evidence="10">AA-2017</strain>
        <tissue evidence="10">Whole larva</tissue>
    </source>
</reference>
<dbReference type="GO" id="GO:0016020">
    <property type="term" value="C:membrane"/>
    <property type="evidence" value="ECO:0007669"/>
    <property type="project" value="UniProtKB-SubCell"/>
</dbReference>
<evidence type="ECO:0000259" key="9">
    <source>
        <dbReference type="PROSITE" id="PS50089"/>
    </source>
</evidence>
<organism evidence="10 11">
    <name type="scientific">Rhynchophorus ferrugineus</name>
    <name type="common">Red palm weevil</name>
    <name type="synonym">Curculio ferrugineus</name>
    <dbReference type="NCBI Taxonomy" id="354439"/>
    <lineage>
        <taxon>Eukaryota</taxon>
        <taxon>Metazoa</taxon>
        <taxon>Ecdysozoa</taxon>
        <taxon>Arthropoda</taxon>
        <taxon>Hexapoda</taxon>
        <taxon>Insecta</taxon>
        <taxon>Pterygota</taxon>
        <taxon>Neoptera</taxon>
        <taxon>Endopterygota</taxon>
        <taxon>Coleoptera</taxon>
        <taxon>Polyphaga</taxon>
        <taxon>Cucujiformia</taxon>
        <taxon>Curculionidae</taxon>
        <taxon>Dryophthorinae</taxon>
        <taxon>Rhynchophorus</taxon>
    </lineage>
</organism>
<sequence>MNIELSPSMDIRERNDSLWVMFTFFDTRTRMPILLVDYLIPPLPQSRESSCVFVKILIELEIWERVVSTPFMLSTEMTIEIDLEIDFQILSEELPSSVVDNALTQEVIQELETIRYDSDCWKGDTSCAVCLDSFKQNDYLKNLPCNHRFHVCCVDQWLQLHSTCPLCRHDLSA</sequence>
<accession>A0A834IXC8</accession>
<keyword evidence="4 8" id="KW-0863">Zinc-finger</keyword>
<dbReference type="PANTHER" id="PTHR46539">
    <property type="entry name" value="E3 UBIQUITIN-PROTEIN LIGASE ATL42"/>
    <property type="match status" value="1"/>
</dbReference>
<dbReference type="SUPFAM" id="SSF57850">
    <property type="entry name" value="RING/U-box"/>
    <property type="match status" value="1"/>
</dbReference>
<dbReference type="PANTHER" id="PTHR46539:SF1">
    <property type="entry name" value="E3 UBIQUITIN-PROTEIN LIGASE ATL42"/>
    <property type="match status" value="1"/>
</dbReference>
<evidence type="ECO:0000256" key="5">
    <source>
        <dbReference type="ARBA" id="ARBA00022833"/>
    </source>
</evidence>
<keyword evidence="6" id="KW-1133">Transmembrane helix</keyword>
<evidence type="ECO:0000256" key="1">
    <source>
        <dbReference type="ARBA" id="ARBA00004370"/>
    </source>
</evidence>
<name>A0A834IXC8_RHYFE</name>
<evidence type="ECO:0000256" key="3">
    <source>
        <dbReference type="ARBA" id="ARBA00022723"/>
    </source>
</evidence>
<evidence type="ECO:0000256" key="4">
    <source>
        <dbReference type="ARBA" id="ARBA00022771"/>
    </source>
</evidence>
<feature type="domain" description="RING-type" evidence="9">
    <location>
        <begin position="127"/>
        <end position="168"/>
    </location>
</feature>
<evidence type="ECO:0000256" key="7">
    <source>
        <dbReference type="ARBA" id="ARBA00023136"/>
    </source>
</evidence>
<dbReference type="Pfam" id="PF13639">
    <property type="entry name" value="zf-RING_2"/>
    <property type="match status" value="1"/>
</dbReference>
<dbReference type="OrthoDB" id="1630758at2759"/>
<dbReference type="AlphaFoldDB" id="A0A834IXC8"/>
<dbReference type="SMART" id="SM00184">
    <property type="entry name" value="RING"/>
    <property type="match status" value="1"/>
</dbReference>